<accession>A0A393TUH8</accession>
<evidence type="ECO:0000313" key="25">
    <source>
        <dbReference type="Proteomes" id="UP000378540"/>
    </source>
</evidence>
<dbReference type="EMBL" id="AABFMV010000001">
    <property type="protein sequence ID" value="EAH1613989.1"/>
    <property type="molecule type" value="Genomic_DNA"/>
</dbReference>
<evidence type="ECO:0000313" key="8">
    <source>
        <dbReference type="EMBL" id="EAH0216863.1"/>
    </source>
</evidence>
<gene>
    <name evidence="3" type="ORF">AP104_08130</name>
    <name evidence="5" type="ORF">APD94_08170</name>
    <name evidence="1" type="ORF">B4X68_04130</name>
    <name evidence="4" type="ORF">CD20_06015</name>
    <name evidence="10" type="ORF">D4271_01080</name>
    <name evidence="7" type="ORF">D4C60_01455</name>
    <name evidence="8" type="ORF">D4D89_00905</name>
    <name evidence="9" type="ORF">D4U23_04210</name>
    <name evidence="11" type="ORF">D5M70_00905</name>
    <name evidence="2" type="ORF">E0I39_00955</name>
    <name evidence="6" type="ORF">E1V33_02325</name>
    <name evidence="12" type="ORF">E5H26_08460</name>
    <name evidence="13" type="ORF">FC284_10190</name>
    <name evidence="14" type="ORF">FJU19_00945</name>
    <name evidence="19" type="ORF">FZW98_13835</name>
    <name evidence="16" type="ORF">G3R95_000218</name>
    <name evidence="15" type="ORF">GCV64_08630</name>
    <name evidence="17" type="ORF">GHO09_01650</name>
    <name evidence="18" type="ORF">GIH49_06425</name>
</gene>
<evidence type="ECO:0000313" key="7">
    <source>
        <dbReference type="EMBL" id="EAG9855654.1"/>
    </source>
</evidence>
<dbReference type="Proteomes" id="UP000322220">
    <property type="component" value="Unassembled WGS sequence"/>
</dbReference>
<dbReference type="Proteomes" id="UP000371553">
    <property type="component" value="Unassembled WGS sequence"/>
</dbReference>
<dbReference type="EMBL" id="AAAJCR010000004">
    <property type="protein sequence ID" value="EAC5949356.1"/>
    <property type="molecule type" value="Genomic_DNA"/>
</dbReference>
<dbReference type="Proteomes" id="UP000413786">
    <property type="component" value="Unassembled WGS sequence"/>
</dbReference>
<dbReference type="Proteomes" id="UP000484022">
    <property type="component" value="Unassembled WGS sequence"/>
</dbReference>
<evidence type="ECO:0000313" key="13">
    <source>
        <dbReference type="EMBL" id="EAK9428712.1"/>
    </source>
</evidence>
<dbReference type="Proteomes" id="UP000525068">
    <property type="component" value="Unassembled WGS sequence"/>
</dbReference>
<evidence type="ECO:0000313" key="18">
    <source>
        <dbReference type="EMBL" id="HAA9721783.1"/>
    </source>
</evidence>
<evidence type="ECO:0000313" key="15">
    <source>
        <dbReference type="EMBL" id="EDH0841163.1"/>
    </source>
</evidence>
<dbReference type="Proteomes" id="UP000566597">
    <property type="component" value="Unassembled WGS sequence"/>
</dbReference>
<evidence type="ECO:0000313" key="19">
    <source>
        <dbReference type="EMBL" id="TYU50406.1"/>
    </source>
</evidence>
<evidence type="ECO:0000313" key="36">
    <source>
        <dbReference type="Proteomes" id="UP000840567"/>
    </source>
</evidence>
<dbReference type="Proteomes" id="UP000378540">
    <property type="component" value="Unassembled WGS sequence"/>
</dbReference>
<evidence type="ECO:0000313" key="32">
    <source>
        <dbReference type="Proteomes" id="UP000529135"/>
    </source>
</evidence>
<dbReference type="Proteomes" id="UP000548826">
    <property type="component" value="Unassembled WGS sequence"/>
</dbReference>
<dbReference type="Proteomes" id="UP000356407">
    <property type="component" value="Unassembled WGS sequence"/>
</dbReference>
<evidence type="ECO:0000313" key="4">
    <source>
        <dbReference type="EMBL" id="EAD8145622.1"/>
    </source>
</evidence>
<evidence type="ECO:0000313" key="29">
    <source>
        <dbReference type="Proteomes" id="UP000484022"/>
    </source>
</evidence>
<protein>
    <submittedName>
        <fullName evidence="7">Uncharacterized protein</fullName>
    </submittedName>
</protein>
<proteinExistence type="predicted"/>
<evidence type="ECO:0000313" key="22">
    <source>
        <dbReference type="Proteomes" id="UP000355989"/>
    </source>
</evidence>
<evidence type="ECO:0000313" key="17">
    <source>
        <dbReference type="EMBL" id="HAA8489193.1"/>
    </source>
</evidence>
<evidence type="ECO:0000313" key="30">
    <source>
        <dbReference type="Proteomes" id="UP000517258"/>
    </source>
</evidence>
<dbReference type="EMBL" id="AAAQOE010000002">
    <property type="protein sequence ID" value="EAE1095932.1"/>
    <property type="molecule type" value="Genomic_DNA"/>
</dbReference>
<evidence type="ECO:0000313" key="16">
    <source>
        <dbReference type="EMBL" id="EDP8408686.1"/>
    </source>
</evidence>
<dbReference type="Proteomes" id="UP000540417">
    <property type="component" value="Unassembled WGS sequence"/>
</dbReference>
<dbReference type="EMBL" id="AAARIE010000002">
    <property type="protein sequence ID" value="EAE2658985.1"/>
    <property type="molecule type" value="Genomic_DNA"/>
</dbReference>
<dbReference type="Proteomes" id="UP000478945">
    <property type="component" value="Unassembled WGS sequence"/>
</dbReference>
<evidence type="ECO:0000313" key="11">
    <source>
        <dbReference type="EMBL" id="EAH3125850.1"/>
    </source>
</evidence>
<evidence type="ECO:0000313" key="20">
    <source>
        <dbReference type="Proteomes" id="UP000322220"/>
    </source>
</evidence>
<dbReference type="EMBL" id="AACKFB010000016">
    <property type="protein sequence ID" value="EAK9428712.1"/>
    <property type="molecule type" value="Genomic_DNA"/>
</dbReference>
<name>A0A393TUH8_LISMN</name>
<evidence type="ECO:0000313" key="9">
    <source>
        <dbReference type="EMBL" id="EAH0251586.1"/>
    </source>
</evidence>
<dbReference type="Proteomes" id="UP000517258">
    <property type="component" value="Unassembled WGS sequence"/>
</dbReference>
<dbReference type="EMBL" id="AAAPCR010000004">
    <property type="protein sequence ID" value="EAD8145622.1"/>
    <property type="molecule type" value="Genomic_DNA"/>
</dbReference>
<evidence type="ECO:0000313" key="34">
    <source>
        <dbReference type="Proteomes" id="UP000548826"/>
    </source>
</evidence>
<dbReference type="EMBL" id="AABEQV010000001">
    <property type="protein sequence ID" value="EAG9855654.1"/>
    <property type="molecule type" value="Genomic_DNA"/>
</dbReference>
<evidence type="ECO:0000313" key="35">
    <source>
        <dbReference type="Proteomes" id="UP000566597"/>
    </source>
</evidence>
<comment type="caution">
    <text evidence="7">The sequence shown here is derived from an EMBL/GenBank/DDBJ whole genome shotgun (WGS) entry which is preliminary data.</text>
</comment>
<dbReference type="EMBL" id="AABEVI010000001">
    <property type="protein sequence ID" value="EAH0216863.1"/>
    <property type="molecule type" value="Genomic_DNA"/>
</dbReference>
<dbReference type="Proteomes" id="UP000355989">
    <property type="component" value="Unassembled WGS sequence"/>
</dbReference>
<reference evidence="19 20" key="4">
    <citation type="submission" date="2019-08" db="EMBL/GenBank/DDBJ databases">
        <title>Soil Listeria distribution.</title>
        <authorList>
            <person name="Liao J."/>
        </authorList>
    </citation>
    <scope>NUCLEOTIDE SEQUENCE [LARGE SCALE GENOMIC DNA]</scope>
    <source>
        <strain evidence="19 20">IN-RH-2-BL1</strain>
    </source>
</reference>
<dbReference type="EMBL" id="DAAEQL010000001">
    <property type="protein sequence ID" value="HAA8489193.1"/>
    <property type="molecule type" value="Genomic_DNA"/>
</dbReference>
<evidence type="ECO:0000313" key="28">
    <source>
        <dbReference type="Proteomes" id="UP000478945"/>
    </source>
</evidence>
<dbReference type="Proteomes" id="UP000383365">
    <property type="component" value="Unassembled WGS sequence"/>
</dbReference>
<evidence type="ECO:0000313" key="5">
    <source>
        <dbReference type="EMBL" id="EAE1095932.1"/>
    </source>
</evidence>
<dbReference type="Proteomes" id="UP000844471">
    <property type="component" value="Unassembled WGS sequence"/>
</dbReference>
<evidence type="ECO:0000313" key="31">
    <source>
        <dbReference type="Proteomes" id="UP000525068"/>
    </source>
</evidence>
<sequence>MDGENNIQLAVFTKWLLAYHNSQVISINFDGGCYYGEKSWYRSCKTWYGTNAKRRRHYGRC</sequence>
<dbReference type="EMBL" id="AAJEKY010000001">
    <property type="protein sequence ID" value="ECL0129656.1"/>
    <property type="molecule type" value="Genomic_DNA"/>
</dbReference>
<evidence type="ECO:0000313" key="26">
    <source>
        <dbReference type="Proteomes" id="UP000413786"/>
    </source>
</evidence>
<reference evidence="30 31" key="3">
    <citation type="submission" date="2019-04" db="EMBL/GenBank/DDBJ databases">
        <authorList>
            <person name="Ashton P.M."/>
            <person name="Dallman T."/>
            <person name="Nair S."/>
            <person name="De Pinna E."/>
            <person name="Peters T."/>
            <person name="Grant K."/>
        </authorList>
    </citation>
    <scope>NUCLEOTIDE SEQUENCE [LARGE SCALE GENOMIC DNA]</scope>
    <source>
        <strain evidence="9 35">406731</strain>
        <strain evidence="7 34">429821</strain>
        <strain evidence="10 31">562417</strain>
        <strain evidence="11 32">562428</strain>
        <strain evidence="8 30">563356</strain>
        <strain evidence="2 26">688377</strain>
        <strain evidence="14 28">760311</strain>
        <strain evidence="16 27">883775</strain>
        <strain evidence="6">RL15000161</strain>
    </source>
</reference>
<dbReference type="EMBL" id="AABGVJ010000002">
    <property type="protein sequence ID" value="EAH4372724.1"/>
    <property type="molecule type" value="Genomic_DNA"/>
</dbReference>
<dbReference type="EMBL" id="AAAIJX010000001">
    <property type="protein sequence ID" value="EAC4481448.1"/>
    <property type="molecule type" value="Genomic_DNA"/>
</dbReference>
<evidence type="ECO:0000313" key="23">
    <source>
        <dbReference type="Proteomes" id="UP000356407"/>
    </source>
</evidence>
<evidence type="ECO:0000313" key="6">
    <source>
        <dbReference type="EMBL" id="EAE2658985.1"/>
    </source>
</evidence>
<reference evidence="29 33" key="2">
    <citation type="submission" date="2019-04" db="EMBL/GenBank/DDBJ databases">
        <authorList>
            <consortium name="GenomeTrakr: Next Generation Sequencing Network for Food Pathogen Tracability"/>
        </authorList>
    </citation>
    <scope>NUCLEOTIDE SEQUENCE [LARGE SCALE GENOMIC DNA]</scope>
    <source>
        <strain evidence="1 23">CFSAN060999</strain>
        <strain evidence="15 21">CFSAN085184</strain>
        <strain evidence="3 25">FDA00009539</strain>
        <strain evidence="13">FDA00014181</strain>
        <strain evidence="29">FDA1077646-S145-002</strain>
        <strain evidence="5 22">FLAG-78586</strain>
        <strain evidence="12 33">LS1419</strain>
        <strain evidence="4 24">NYAG13B12507-5</strain>
    </source>
</reference>
<dbReference type="Proteomes" id="UP000529135">
    <property type="component" value="Unassembled WGS sequence"/>
</dbReference>
<evidence type="ECO:0000313" key="21">
    <source>
        <dbReference type="Proteomes" id="UP000335978"/>
    </source>
</evidence>
<dbReference type="EMBL" id="AAMGHX010000002">
    <property type="protein sequence ID" value="EDH0841163.1"/>
    <property type="molecule type" value="Genomic_DNA"/>
</dbReference>
<dbReference type="EMBL" id="AABGFX010000001">
    <property type="protein sequence ID" value="EAH3125850.1"/>
    <property type="molecule type" value="Genomic_DNA"/>
</dbReference>
<dbReference type="EMBL" id="AANOZB010000001">
    <property type="protein sequence ID" value="EDP8408686.1"/>
    <property type="molecule type" value="Genomic_DNA"/>
</dbReference>
<evidence type="ECO:0000313" key="2">
    <source>
        <dbReference type="EMBL" id="EAC4481448.1"/>
    </source>
</evidence>
<dbReference type="EMBL" id="AAAICE010000002">
    <property type="protein sequence ID" value="EAC3881204.1"/>
    <property type="molecule type" value="Genomic_DNA"/>
</dbReference>
<evidence type="ECO:0000313" key="12">
    <source>
        <dbReference type="EMBL" id="EAH4372724.1"/>
    </source>
</evidence>
<dbReference type="Proteomes" id="UP000470497">
    <property type="component" value="Unassembled WGS sequence"/>
</dbReference>
<dbReference type="EMBL" id="AABEVT010000002">
    <property type="protein sequence ID" value="EAH0251586.1"/>
    <property type="molecule type" value="Genomic_DNA"/>
</dbReference>
<reference evidence="18" key="5">
    <citation type="submission" date="2019-11" db="EMBL/GenBank/DDBJ databases">
        <authorList>
            <consortium name="NCBI Pathogen Detection Project"/>
        </authorList>
    </citation>
    <scope>NUCLEOTIDE SEQUENCE</scope>
    <source>
        <strain evidence="18">HPB3501</strain>
        <strain evidence="17">Sam_F526FDD3-C0F7-43DB-B204-E231FEF9C926</strain>
    </source>
</reference>
<evidence type="ECO:0000313" key="33">
    <source>
        <dbReference type="Proteomes" id="UP000540417"/>
    </source>
</evidence>
<dbReference type="Proteomes" id="UP000840567">
    <property type="component" value="Unassembled WGS sequence"/>
</dbReference>
<evidence type="ECO:0000313" key="1">
    <source>
        <dbReference type="EMBL" id="EAC3881204.1"/>
    </source>
</evidence>
<evidence type="ECO:0000313" key="14">
    <source>
        <dbReference type="EMBL" id="ECL0129656.1"/>
    </source>
</evidence>
<evidence type="ECO:0000313" key="10">
    <source>
        <dbReference type="EMBL" id="EAH1613989.1"/>
    </source>
</evidence>
<dbReference type="Proteomes" id="UP000335978">
    <property type="component" value="Unassembled WGS sequence"/>
</dbReference>
<reference evidence="17 36" key="1">
    <citation type="journal article" date="2018" name="Genome Biol.">
        <title>SKESA: strategic k-mer extension for scrupulous assemblies.</title>
        <authorList>
            <person name="Souvorov A."/>
            <person name="Agarwala R."/>
            <person name="Lipman D.J."/>
        </authorList>
    </citation>
    <scope>NUCLEOTIDE SEQUENCE [LARGE SCALE GENOMIC DNA]</scope>
    <source>
        <strain evidence="18">HPB3501</strain>
        <strain evidence="17">Sam_F526FDD3-C0F7-43DB-B204-E231FEF9C926</strain>
    </source>
</reference>
<dbReference type="AlphaFoldDB" id="A0A393TUH8"/>
<evidence type="ECO:0000313" key="27">
    <source>
        <dbReference type="Proteomes" id="UP000470497"/>
    </source>
</evidence>
<evidence type="ECO:0000313" key="24">
    <source>
        <dbReference type="Proteomes" id="UP000371553"/>
    </source>
</evidence>
<evidence type="ECO:0000313" key="3">
    <source>
        <dbReference type="EMBL" id="EAC5949356.1"/>
    </source>
</evidence>
<dbReference type="EMBL" id="DAAEZQ010000003">
    <property type="protein sequence ID" value="HAA9721783.1"/>
    <property type="molecule type" value="Genomic_DNA"/>
</dbReference>
<dbReference type="EMBL" id="VTIK01000008">
    <property type="protein sequence ID" value="TYU50406.1"/>
    <property type="molecule type" value="Genomic_DNA"/>
</dbReference>
<organism evidence="7 34">
    <name type="scientific">Listeria monocytogenes</name>
    <dbReference type="NCBI Taxonomy" id="1639"/>
    <lineage>
        <taxon>Bacteria</taxon>
        <taxon>Bacillati</taxon>
        <taxon>Bacillota</taxon>
        <taxon>Bacilli</taxon>
        <taxon>Bacillales</taxon>
        <taxon>Listeriaceae</taxon>
        <taxon>Listeria</taxon>
    </lineage>
</organism>